<evidence type="ECO:0000313" key="2">
    <source>
        <dbReference type="Proteomes" id="UP000324222"/>
    </source>
</evidence>
<keyword evidence="2" id="KW-1185">Reference proteome</keyword>
<name>A0A5B7DIX7_PORTR</name>
<dbReference type="EMBL" id="VSRR010000934">
    <property type="protein sequence ID" value="MPC21009.1"/>
    <property type="molecule type" value="Genomic_DNA"/>
</dbReference>
<gene>
    <name evidence="1" type="ORF">E2C01_013982</name>
</gene>
<accession>A0A5B7DIX7</accession>
<evidence type="ECO:0000313" key="1">
    <source>
        <dbReference type="EMBL" id="MPC21009.1"/>
    </source>
</evidence>
<reference evidence="1 2" key="1">
    <citation type="submission" date="2019-05" db="EMBL/GenBank/DDBJ databases">
        <title>Another draft genome of Portunus trituberculatus and its Hox gene families provides insights of decapod evolution.</title>
        <authorList>
            <person name="Jeong J.-H."/>
            <person name="Song I."/>
            <person name="Kim S."/>
            <person name="Choi T."/>
            <person name="Kim D."/>
            <person name="Ryu S."/>
            <person name="Kim W."/>
        </authorList>
    </citation>
    <scope>NUCLEOTIDE SEQUENCE [LARGE SCALE GENOMIC DNA]</scope>
    <source>
        <tissue evidence="1">Muscle</tissue>
    </source>
</reference>
<proteinExistence type="predicted"/>
<sequence>MHLHYIRTDIDIDAESHGNNVHLIKRSDQDAGNAAGNGSSNLLLRRTIRVGTLLLDSLSLSATLELTLWNRGHIFLVHCAASTEQSGYKSGYKAAIPGAQDVTK</sequence>
<dbReference type="Proteomes" id="UP000324222">
    <property type="component" value="Unassembled WGS sequence"/>
</dbReference>
<organism evidence="1 2">
    <name type="scientific">Portunus trituberculatus</name>
    <name type="common">Swimming crab</name>
    <name type="synonym">Neptunus trituberculatus</name>
    <dbReference type="NCBI Taxonomy" id="210409"/>
    <lineage>
        <taxon>Eukaryota</taxon>
        <taxon>Metazoa</taxon>
        <taxon>Ecdysozoa</taxon>
        <taxon>Arthropoda</taxon>
        <taxon>Crustacea</taxon>
        <taxon>Multicrustacea</taxon>
        <taxon>Malacostraca</taxon>
        <taxon>Eumalacostraca</taxon>
        <taxon>Eucarida</taxon>
        <taxon>Decapoda</taxon>
        <taxon>Pleocyemata</taxon>
        <taxon>Brachyura</taxon>
        <taxon>Eubrachyura</taxon>
        <taxon>Portunoidea</taxon>
        <taxon>Portunidae</taxon>
        <taxon>Portuninae</taxon>
        <taxon>Portunus</taxon>
    </lineage>
</organism>
<protein>
    <submittedName>
        <fullName evidence="1">Uncharacterized protein</fullName>
    </submittedName>
</protein>
<comment type="caution">
    <text evidence="1">The sequence shown here is derived from an EMBL/GenBank/DDBJ whole genome shotgun (WGS) entry which is preliminary data.</text>
</comment>
<dbReference type="AlphaFoldDB" id="A0A5B7DIX7"/>